<dbReference type="Pfam" id="PF05904">
    <property type="entry name" value="DUF863"/>
    <property type="match status" value="2"/>
</dbReference>
<sequence>MQSCRSLVKGNSSWITDLLLGFFVLCELSPFRAIRLWAGRKMQCTSYLPGYHPKDLNGSLSGNSWSIPHNDIAGNGARGFYVSVPPVTADQNRELVHQKEIFKQTILKHEAIFRYQVNELHRVHRRQRELMDEVKRRQLMEDRLHLQKLDSKSFVSQLRSEISQKTHCPLVLDLTSIEPSTLRRETFQGSSNSIAGQRVPPGADLLTEQIVTKEWKLSSSKSSTSRKRMLDLELPAEEYIDFEEEEQFVEESPVQGPNILISEIQPWHSSKVNFVNPGDSSVSNSSPRGTFLLFDLNEPIQPDETGYPNSALESINIHEVISNMDQDLSGTAHAECSTLKKEVTGGDTSNLNSSDEFSSFEMTLLQCNQTASSSSRFVDKSHNGTKAARKKINEIPFAVQALPCFITNASLSKSPKSSVGNSCLSGKKSDLYNSSASSPTSGTSGSCLMKYGDNESTSGQTDAVKLSKIPDSMSSMKGMDLNRTPAADFSDNQFSAPTSNILHLNLPEGGERDICEKSVLLDCILSPDSALKSRKSTTNSCINCINNETLSPGHSEATITPVDRDLEAPVSPENKECSPPRGGSLDNPISMSVKWSKKDHTNDHTGKTDRAAAETLLFISSSVVQGRSKTAKVGPSETSHDSLSWLADIATSLASNPESEVGEEKEALCNTLHSRSRRSRPRSAKYKRVLQTKLLPATDSVSVSLRQLNGDLLAIGGLESPANAASESEHLFSLFKPPVSSASSRLPVFSDKGIAEELQTPHSFVPCRCFWKNADGTWRQQRFMKISADLIQGQMDGDYLSRLNHALTAIRHVNKTDVVTLGSTFGFLRLWHSLLSPSHAMDASMEDLACCLGIGERKVKRLYDAFHEPFKREVPKGQCIPETSVANESHPGSSSTKEGEKEVGDTSNCEKKDLLSTHTKLPERRINHKKRKKGNVVLMTKLKLEIRMAATRTES</sequence>
<feature type="compositionally biased region" description="Basic and acidic residues" evidence="1">
    <location>
        <begin position="569"/>
        <end position="578"/>
    </location>
</feature>
<feature type="compositionally biased region" description="Basic and acidic residues" evidence="1">
    <location>
        <begin position="897"/>
        <end position="925"/>
    </location>
</feature>
<evidence type="ECO:0000313" key="3">
    <source>
        <dbReference type="Proteomes" id="UP001152561"/>
    </source>
</evidence>
<dbReference type="OrthoDB" id="630817at2759"/>
<dbReference type="PANTHER" id="PTHR33167">
    <property type="entry name" value="TRANSCRIPTION FACTOR, PUTATIVE (DUF863)-RELATED"/>
    <property type="match status" value="1"/>
</dbReference>
<dbReference type="SUPFAM" id="SSF47781">
    <property type="entry name" value="RuvA domain 2-like"/>
    <property type="match status" value="1"/>
</dbReference>
<dbReference type="PANTHER" id="PTHR33167:SF31">
    <property type="match status" value="1"/>
</dbReference>
<proteinExistence type="predicted"/>
<feature type="region of interest" description="Disordered" evidence="1">
    <location>
        <begin position="569"/>
        <end position="589"/>
    </location>
</feature>
<dbReference type="Proteomes" id="UP001152561">
    <property type="component" value="Unassembled WGS sequence"/>
</dbReference>
<comment type="caution">
    <text evidence="2">The sequence shown here is derived from an EMBL/GenBank/DDBJ whole genome shotgun (WGS) entry which is preliminary data.</text>
</comment>
<feature type="compositionally biased region" description="Polar residues" evidence="1">
    <location>
        <begin position="884"/>
        <end position="896"/>
    </location>
</feature>
<gene>
    <name evidence="2" type="ORF">K7X08_024374</name>
</gene>
<organism evidence="2 3">
    <name type="scientific">Anisodus acutangulus</name>
    <dbReference type="NCBI Taxonomy" id="402998"/>
    <lineage>
        <taxon>Eukaryota</taxon>
        <taxon>Viridiplantae</taxon>
        <taxon>Streptophyta</taxon>
        <taxon>Embryophyta</taxon>
        <taxon>Tracheophyta</taxon>
        <taxon>Spermatophyta</taxon>
        <taxon>Magnoliopsida</taxon>
        <taxon>eudicotyledons</taxon>
        <taxon>Gunneridae</taxon>
        <taxon>Pentapetalae</taxon>
        <taxon>asterids</taxon>
        <taxon>lamiids</taxon>
        <taxon>Solanales</taxon>
        <taxon>Solanaceae</taxon>
        <taxon>Solanoideae</taxon>
        <taxon>Hyoscyameae</taxon>
        <taxon>Anisodus</taxon>
    </lineage>
</organism>
<feature type="region of interest" description="Disordered" evidence="1">
    <location>
        <begin position="882"/>
        <end position="934"/>
    </location>
</feature>
<dbReference type="InterPro" id="IPR008581">
    <property type="entry name" value="DUF863_pln"/>
</dbReference>
<dbReference type="EMBL" id="JAJAGQ010000009">
    <property type="protein sequence ID" value="KAJ8553696.1"/>
    <property type="molecule type" value="Genomic_DNA"/>
</dbReference>
<evidence type="ECO:0000256" key="1">
    <source>
        <dbReference type="SAM" id="MobiDB-lite"/>
    </source>
</evidence>
<name>A0A9Q1M888_9SOLA</name>
<protein>
    <submittedName>
        <fullName evidence="2">Uncharacterized protein</fullName>
    </submittedName>
</protein>
<evidence type="ECO:0000313" key="2">
    <source>
        <dbReference type="EMBL" id="KAJ8553696.1"/>
    </source>
</evidence>
<dbReference type="FunFam" id="1.10.150.20:FF:000017">
    <property type="entry name" value="DNA excision repair protein ERCC-1"/>
    <property type="match status" value="1"/>
</dbReference>
<dbReference type="AlphaFoldDB" id="A0A9Q1M888"/>
<dbReference type="InterPro" id="IPR010994">
    <property type="entry name" value="RuvA_2-like"/>
</dbReference>
<reference evidence="3" key="1">
    <citation type="journal article" date="2023" name="Proc. Natl. Acad. Sci. U.S.A.">
        <title>Genomic and structural basis for evolution of tropane alkaloid biosynthesis.</title>
        <authorList>
            <person name="Wanga Y.-J."/>
            <person name="Taina T."/>
            <person name="Yua J.-Y."/>
            <person name="Lia J."/>
            <person name="Xua B."/>
            <person name="Chenc J."/>
            <person name="D'Auriad J.C."/>
            <person name="Huanga J.-P."/>
            <person name="Huanga S.-X."/>
        </authorList>
    </citation>
    <scope>NUCLEOTIDE SEQUENCE [LARGE SCALE GENOMIC DNA]</scope>
    <source>
        <strain evidence="3">cv. KIB-2019</strain>
    </source>
</reference>
<dbReference type="Gene3D" id="1.10.150.20">
    <property type="entry name" value="5' to 3' exonuclease, C-terminal subdomain"/>
    <property type="match status" value="1"/>
</dbReference>
<keyword evidence="3" id="KW-1185">Reference proteome</keyword>
<accession>A0A9Q1M888</accession>